<name>A4RSG7_OSTLU</name>
<protein>
    <recommendedName>
        <fullName evidence="2">VOC domain-containing protein</fullName>
    </recommendedName>
</protein>
<sequence>MVRASDLERTMRFFRAIGLRETRRKSSENGRFTLVFMASAPGAPEIEITHNWDPEEFAPPSRSMGHLAYAVDDIFAKATELRDAGIEILRPPHDGKMMFVKSPDGISVEILQKGEPLEAREPWASMPNVGSW</sequence>
<dbReference type="PROSITE" id="PS51819">
    <property type="entry name" value="VOC"/>
    <property type="match status" value="1"/>
</dbReference>
<reference evidence="3 4" key="1">
    <citation type="journal article" date="2007" name="Proc. Natl. Acad. Sci. U.S.A.">
        <title>The tiny eukaryote Ostreococcus provides genomic insights into the paradox of plankton speciation.</title>
        <authorList>
            <person name="Palenik B."/>
            <person name="Grimwood J."/>
            <person name="Aerts A."/>
            <person name="Rouze P."/>
            <person name="Salamov A."/>
            <person name="Putnam N."/>
            <person name="Dupont C."/>
            <person name="Jorgensen R."/>
            <person name="Derelle E."/>
            <person name="Rombauts S."/>
            <person name="Zhou K."/>
            <person name="Otillar R."/>
            <person name="Merchant S.S."/>
            <person name="Podell S."/>
            <person name="Gaasterland T."/>
            <person name="Napoli C."/>
            <person name="Gendler K."/>
            <person name="Manuell A."/>
            <person name="Tai V."/>
            <person name="Vallon O."/>
            <person name="Piganeau G."/>
            <person name="Jancek S."/>
            <person name="Heijde M."/>
            <person name="Jabbari K."/>
            <person name="Bowler C."/>
            <person name="Lohr M."/>
            <person name="Robbens S."/>
            <person name="Werner G."/>
            <person name="Dubchak I."/>
            <person name="Pazour G.J."/>
            <person name="Ren Q."/>
            <person name="Paulsen I."/>
            <person name="Delwiche C."/>
            <person name="Schmutz J."/>
            <person name="Rokhsar D."/>
            <person name="Van de Peer Y."/>
            <person name="Moreau H."/>
            <person name="Grigoriev I.V."/>
        </authorList>
    </citation>
    <scope>NUCLEOTIDE SEQUENCE [LARGE SCALE GENOMIC DNA]</scope>
    <source>
        <strain evidence="3 4">CCE9901</strain>
    </source>
</reference>
<dbReference type="STRING" id="436017.A4RSG7"/>
<dbReference type="GO" id="GO:0004493">
    <property type="term" value="F:methylmalonyl-CoA epimerase activity"/>
    <property type="evidence" value="ECO:0007669"/>
    <property type="project" value="TreeGrafter"/>
</dbReference>
<organism evidence="3 4">
    <name type="scientific">Ostreococcus lucimarinus (strain CCE9901)</name>
    <dbReference type="NCBI Taxonomy" id="436017"/>
    <lineage>
        <taxon>Eukaryota</taxon>
        <taxon>Viridiplantae</taxon>
        <taxon>Chlorophyta</taxon>
        <taxon>Mamiellophyceae</taxon>
        <taxon>Mamiellales</taxon>
        <taxon>Bathycoccaceae</taxon>
        <taxon>Ostreococcus</taxon>
    </lineage>
</organism>
<keyword evidence="1" id="KW-0479">Metal-binding</keyword>
<dbReference type="EMBL" id="CP000582">
    <property type="protein sequence ID" value="ABO94788.1"/>
    <property type="molecule type" value="Genomic_DNA"/>
</dbReference>
<dbReference type="OrthoDB" id="16820at2759"/>
<dbReference type="RefSeq" id="XP_001416495.1">
    <property type="nucleotide sequence ID" value="XM_001416458.1"/>
</dbReference>
<dbReference type="SUPFAM" id="SSF54593">
    <property type="entry name" value="Glyoxalase/Bleomycin resistance protein/Dihydroxybiphenyl dioxygenase"/>
    <property type="match status" value="1"/>
</dbReference>
<dbReference type="InterPro" id="IPR037523">
    <property type="entry name" value="VOC_core"/>
</dbReference>
<dbReference type="eggNOG" id="KOG2944">
    <property type="taxonomic scope" value="Eukaryota"/>
</dbReference>
<keyword evidence="4" id="KW-1185">Reference proteome</keyword>
<feature type="domain" description="VOC" evidence="2">
    <location>
        <begin position="1"/>
        <end position="113"/>
    </location>
</feature>
<evidence type="ECO:0000259" key="2">
    <source>
        <dbReference type="PROSITE" id="PS51819"/>
    </source>
</evidence>
<dbReference type="InterPro" id="IPR029068">
    <property type="entry name" value="Glyas_Bleomycin-R_OHBP_Dase"/>
</dbReference>
<proteinExistence type="predicted"/>
<evidence type="ECO:0000313" key="3">
    <source>
        <dbReference type="EMBL" id="ABO94788.1"/>
    </source>
</evidence>
<evidence type="ECO:0000313" key="4">
    <source>
        <dbReference type="Proteomes" id="UP000001568"/>
    </source>
</evidence>
<accession>A4RSG7</accession>
<dbReference type="OMA" id="PYNVGNG"/>
<dbReference type="AlphaFoldDB" id="A4RSG7"/>
<dbReference type="GO" id="GO:0046872">
    <property type="term" value="F:metal ion binding"/>
    <property type="evidence" value="ECO:0007669"/>
    <property type="project" value="UniProtKB-KW"/>
</dbReference>
<dbReference type="GeneID" id="5000510"/>
<dbReference type="Gramene" id="ABO94788">
    <property type="protein sequence ID" value="ABO94788"/>
    <property type="gene ID" value="OSTLU_14348"/>
</dbReference>
<dbReference type="Pfam" id="PF00903">
    <property type="entry name" value="Glyoxalase"/>
    <property type="match status" value="1"/>
</dbReference>
<dbReference type="InterPro" id="IPR004360">
    <property type="entry name" value="Glyas_Fos-R_dOase_dom"/>
</dbReference>
<dbReference type="HOGENOM" id="CLU_046006_8_0_1"/>
<dbReference type="PANTHER" id="PTHR43048">
    <property type="entry name" value="METHYLMALONYL-COA EPIMERASE"/>
    <property type="match status" value="1"/>
</dbReference>
<dbReference type="KEGG" id="olu:OSTLU_14348"/>
<dbReference type="PANTHER" id="PTHR43048:SF5">
    <property type="entry name" value="BLR5325 PROTEIN"/>
    <property type="match status" value="1"/>
</dbReference>
<evidence type="ECO:0000256" key="1">
    <source>
        <dbReference type="ARBA" id="ARBA00022723"/>
    </source>
</evidence>
<gene>
    <name evidence="3" type="ORF">OSTLU_14348</name>
</gene>
<dbReference type="Gene3D" id="3.10.180.10">
    <property type="entry name" value="2,3-Dihydroxybiphenyl 1,2-Dioxygenase, domain 1"/>
    <property type="match status" value="1"/>
</dbReference>
<dbReference type="InterPro" id="IPR051785">
    <property type="entry name" value="MMCE/EMCE_epimerase"/>
</dbReference>
<dbReference type="Proteomes" id="UP000001568">
    <property type="component" value="Chromosome 2"/>
</dbReference>
<dbReference type="GO" id="GO:0046491">
    <property type="term" value="P:L-methylmalonyl-CoA metabolic process"/>
    <property type="evidence" value="ECO:0007669"/>
    <property type="project" value="TreeGrafter"/>
</dbReference>